<name>A0A6J7FZ78_9ZZZZ</name>
<proteinExistence type="predicted"/>
<evidence type="ECO:0000313" key="3">
    <source>
        <dbReference type="EMBL" id="CAB5038879.1"/>
    </source>
</evidence>
<evidence type="ECO:0000313" key="2">
    <source>
        <dbReference type="EMBL" id="CAB4899368.1"/>
    </source>
</evidence>
<gene>
    <name evidence="2" type="ORF">UFOPK3495_00874</name>
    <name evidence="3" type="ORF">UFOPK4237_00894</name>
</gene>
<dbReference type="InterPro" id="IPR036653">
    <property type="entry name" value="CinA-like_C"/>
</dbReference>
<evidence type="ECO:0000259" key="1">
    <source>
        <dbReference type="Pfam" id="PF02464"/>
    </source>
</evidence>
<organism evidence="2">
    <name type="scientific">freshwater metagenome</name>
    <dbReference type="NCBI Taxonomy" id="449393"/>
    <lineage>
        <taxon>unclassified sequences</taxon>
        <taxon>metagenomes</taxon>
        <taxon>ecological metagenomes</taxon>
    </lineage>
</organism>
<sequence>MQHELIAAAGALGVTIATAESITAGLVASKLAEVPGASAVLRGGIVAYATDVKRSVLGLDQAILEHVVSEPVARAMAQAVSSVLAADIGVATTGVAGPDSLDGQPPGTVWLAVYDARNGKTKSKLLQIAGDRSHIREMSSNEAIALVMELLSS</sequence>
<accession>A0A6J7FZ78</accession>
<reference evidence="2" key="1">
    <citation type="submission" date="2020-05" db="EMBL/GenBank/DDBJ databases">
        <authorList>
            <person name="Chiriac C."/>
            <person name="Salcher M."/>
            <person name="Ghai R."/>
            <person name="Kavagutti S V."/>
        </authorList>
    </citation>
    <scope>NUCLEOTIDE SEQUENCE</scope>
</reference>
<dbReference type="InterPro" id="IPR008136">
    <property type="entry name" value="CinA_C"/>
</dbReference>
<feature type="domain" description="CinA C-terminal" evidence="1">
    <location>
        <begin position="4"/>
        <end position="150"/>
    </location>
</feature>
<dbReference type="EMBL" id="CAFBPZ010000053">
    <property type="protein sequence ID" value="CAB5038879.1"/>
    <property type="molecule type" value="Genomic_DNA"/>
</dbReference>
<dbReference type="AlphaFoldDB" id="A0A6J7FZ78"/>
<dbReference type="Pfam" id="PF02464">
    <property type="entry name" value="CinA"/>
    <property type="match status" value="1"/>
</dbReference>
<dbReference type="NCBIfam" id="TIGR00199">
    <property type="entry name" value="PncC_domain"/>
    <property type="match status" value="1"/>
</dbReference>
<protein>
    <submittedName>
        <fullName evidence="2">Unannotated protein</fullName>
    </submittedName>
</protein>
<dbReference type="EMBL" id="CAFBMC010000040">
    <property type="protein sequence ID" value="CAB4899368.1"/>
    <property type="molecule type" value="Genomic_DNA"/>
</dbReference>
<dbReference type="SUPFAM" id="SSF142433">
    <property type="entry name" value="CinA-like"/>
    <property type="match status" value="1"/>
</dbReference>
<dbReference type="Gene3D" id="3.90.950.20">
    <property type="entry name" value="CinA-like"/>
    <property type="match status" value="1"/>
</dbReference>